<dbReference type="VEuPathDB" id="ToxoDB:CSUI_005068"/>
<organism evidence="1 2">
    <name type="scientific">Cystoisospora suis</name>
    <dbReference type="NCBI Taxonomy" id="483139"/>
    <lineage>
        <taxon>Eukaryota</taxon>
        <taxon>Sar</taxon>
        <taxon>Alveolata</taxon>
        <taxon>Apicomplexa</taxon>
        <taxon>Conoidasida</taxon>
        <taxon>Coccidia</taxon>
        <taxon>Eucoccidiorida</taxon>
        <taxon>Eimeriorina</taxon>
        <taxon>Sarcocystidae</taxon>
        <taxon>Cystoisospora</taxon>
    </lineage>
</organism>
<dbReference type="GeneID" id="94428459"/>
<dbReference type="Proteomes" id="UP000221165">
    <property type="component" value="Unassembled WGS sequence"/>
</dbReference>
<reference evidence="1 2" key="1">
    <citation type="journal article" date="2017" name="Int. J. Parasitol.">
        <title>The genome of the protozoan parasite Cystoisospora suis and a reverse vaccinology approach to identify vaccine candidates.</title>
        <authorList>
            <person name="Palmieri N."/>
            <person name="Shrestha A."/>
            <person name="Ruttkowski B."/>
            <person name="Beck T."/>
            <person name="Vogl C."/>
            <person name="Tomley F."/>
            <person name="Blake D.P."/>
            <person name="Joachim A."/>
        </authorList>
    </citation>
    <scope>NUCLEOTIDE SEQUENCE [LARGE SCALE GENOMIC DNA]</scope>
    <source>
        <strain evidence="1 2">Wien I</strain>
    </source>
</reference>
<dbReference type="AlphaFoldDB" id="A0A2C6KYV9"/>
<dbReference type="RefSeq" id="XP_067922776.1">
    <property type="nucleotide sequence ID" value="XM_068065248.1"/>
</dbReference>
<gene>
    <name evidence="1" type="ORF">CSUI_005068</name>
</gene>
<proteinExistence type="predicted"/>
<accession>A0A2C6KYV9</accession>
<evidence type="ECO:0000313" key="1">
    <source>
        <dbReference type="EMBL" id="PHJ21092.1"/>
    </source>
</evidence>
<evidence type="ECO:0000313" key="2">
    <source>
        <dbReference type="Proteomes" id="UP000221165"/>
    </source>
</evidence>
<protein>
    <submittedName>
        <fullName evidence="1">Uncharacterized protein</fullName>
    </submittedName>
</protein>
<dbReference type="EMBL" id="MIGC01002424">
    <property type="protein sequence ID" value="PHJ21092.1"/>
    <property type="molecule type" value="Genomic_DNA"/>
</dbReference>
<feature type="non-terminal residue" evidence="1">
    <location>
        <position position="1"/>
    </location>
</feature>
<comment type="caution">
    <text evidence="1">The sequence shown here is derived from an EMBL/GenBank/DDBJ whole genome shotgun (WGS) entry which is preliminary data.</text>
</comment>
<name>A0A2C6KYV9_9APIC</name>
<keyword evidence="2" id="KW-1185">Reference proteome</keyword>
<sequence>SSPTHDVAPSSSWTKNSLYFCWSSWRSRWSMIPPMRNSSSLYGCCTLSGRRVPEPSSGRRRWFGHSTTGFKRGTWK</sequence>